<feature type="transmembrane region" description="Helical" evidence="5">
    <location>
        <begin position="325"/>
        <end position="355"/>
    </location>
</feature>
<feature type="transmembrane region" description="Helical" evidence="5">
    <location>
        <begin position="50"/>
        <end position="74"/>
    </location>
</feature>
<organism evidence="6">
    <name type="scientific">Thermodesulfobium narugense</name>
    <dbReference type="NCBI Taxonomy" id="184064"/>
    <lineage>
        <taxon>Bacteria</taxon>
        <taxon>Pseudomonadati</taxon>
        <taxon>Thermodesulfobiota</taxon>
        <taxon>Thermodesulfobiia</taxon>
        <taxon>Thermodesulfobiales</taxon>
        <taxon>Thermodesulfobiaceae</taxon>
        <taxon>Thermodesulfobium</taxon>
    </lineage>
</organism>
<feature type="transmembrane region" description="Helical" evidence="5">
    <location>
        <begin position="243"/>
        <end position="263"/>
    </location>
</feature>
<accession>A0A7C5PA79</accession>
<reference evidence="6" key="1">
    <citation type="journal article" date="2020" name="mSystems">
        <title>Genome- and Community-Level Interaction Insights into Carbon Utilization and Element Cycling Functions of Hydrothermarchaeota in Hydrothermal Sediment.</title>
        <authorList>
            <person name="Zhou Z."/>
            <person name="Liu Y."/>
            <person name="Xu W."/>
            <person name="Pan J."/>
            <person name="Luo Z.H."/>
            <person name="Li M."/>
        </authorList>
    </citation>
    <scope>NUCLEOTIDE SEQUENCE [LARGE SCALE GENOMIC DNA]</scope>
    <source>
        <strain evidence="6">SpSt-1019</strain>
    </source>
</reference>
<feature type="transmembrane region" description="Helical" evidence="5">
    <location>
        <begin position="126"/>
        <end position="150"/>
    </location>
</feature>
<dbReference type="AlphaFoldDB" id="A0A7C5PA79"/>
<evidence type="ECO:0000256" key="1">
    <source>
        <dbReference type="ARBA" id="ARBA00004141"/>
    </source>
</evidence>
<dbReference type="PANTHER" id="PTHR47704:SF1">
    <property type="entry name" value="POTASSIUM TRANSPORTER KIMA"/>
    <property type="match status" value="1"/>
</dbReference>
<feature type="transmembrane region" description="Helical" evidence="5">
    <location>
        <begin position="463"/>
        <end position="482"/>
    </location>
</feature>
<gene>
    <name evidence="6" type="ORF">ENL70_03865</name>
</gene>
<dbReference type="EMBL" id="DRUY01000128">
    <property type="protein sequence ID" value="HHI65666.1"/>
    <property type="molecule type" value="Genomic_DNA"/>
</dbReference>
<dbReference type="GO" id="GO:0016020">
    <property type="term" value="C:membrane"/>
    <property type="evidence" value="ECO:0007669"/>
    <property type="project" value="UniProtKB-SubCell"/>
</dbReference>
<feature type="transmembrane region" description="Helical" evidence="5">
    <location>
        <begin position="435"/>
        <end position="457"/>
    </location>
</feature>
<evidence type="ECO:0000256" key="2">
    <source>
        <dbReference type="ARBA" id="ARBA00022692"/>
    </source>
</evidence>
<dbReference type="PANTHER" id="PTHR47704">
    <property type="entry name" value="POTASSIUM TRANSPORTER KIMA"/>
    <property type="match status" value="1"/>
</dbReference>
<keyword evidence="3 5" id="KW-1133">Transmembrane helix</keyword>
<dbReference type="Pfam" id="PF13520">
    <property type="entry name" value="AA_permease_2"/>
    <property type="match status" value="1"/>
</dbReference>
<evidence type="ECO:0000256" key="3">
    <source>
        <dbReference type="ARBA" id="ARBA00022989"/>
    </source>
</evidence>
<keyword evidence="2 5" id="KW-0812">Transmembrane</keyword>
<feature type="transmembrane region" description="Helical" evidence="5">
    <location>
        <begin position="20"/>
        <end position="38"/>
    </location>
</feature>
<keyword evidence="4 5" id="KW-0472">Membrane</keyword>
<sequence>MLFREIDINLSITNLDLMKVSIVIFCNVILLIALFYLTKRKKILYYKKGGMLYLGFMGVAVITMMDELTSIFYAPGEAFHFIGEHAVFYLVFTFAMVTLYSFSLTEVAEILEKNNLKGGGVYNFSYLVLGQTFSFIAVASIIVDYITTAAMSSVSAIDNIHSLLAFPHELKIVFEVCIILFITFLNLIGIKENVKVTYSIFIAAAIILVNVAILGLFNFSSGLPFLINAYQYSLKGIFNTNPINSYMNITFNMSATILAFSGIESVLQTHSLVENWKTIKKAYITLALTVGIIIPLIGTLALSQVPDPFNHSEDLITFFSRMLGGLPLAIVVVILAAVTLIFAVNTAMVASVELLDRVAEKYKFSPLTKTNRFGAAYRIIIIMSVAFISIILVTSGNQHTVAQMYAIGLVATFVINLFNLIVYRAYRGREDVKEYSTSIITNSFLFLLFLGSFIFLLKDKPDGALLWTSSLIVFLIFGTIIIKNKNIDKAIKVSTEKPQDVINYIKENDISNIHIYFRRPMERNFERVDDSSKIYVTFFMSRQKVPERISNNHFIIPVNHFWGVDGGINGLLGLLQESFPDKRIVIHIGWPTSSWLERLAMGLRTYHILRLPTIYPKFEFKMEFFPQKEPKKK</sequence>
<feature type="transmembrane region" description="Helical" evidence="5">
    <location>
        <begin position="170"/>
        <end position="188"/>
    </location>
</feature>
<evidence type="ECO:0000256" key="4">
    <source>
        <dbReference type="ARBA" id="ARBA00023136"/>
    </source>
</evidence>
<feature type="transmembrane region" description="Helical" evidence="5">
    <location>
        <begin position="402"/>
        <end position="423"/>
    </location>
</feature>
<feature type="transmembrane region" description="Helical" evidence="5">
    <location>
        <begin position="283"/>
        <end position="305"/>
    </location>
</feature>
<dbReference type="InterPro" id="IPR002293">
    <property type="entry name" value="AA/rel_permease1"/>
</dbReference>
<name>A0A7C5PA79_9BACT</name>
<dbReference type="GO" id="GO:0022857">
    <property type="term" value="F:transmembrane transporter activity"/>
    <property type="evidence" value="ECO:0007669"/>
    <property type="project" value="InterPro"/>
</dbReference>
<feature type="transmembrane region" description="Helical" evidence="5">
    <location>
        <begin position="200"/>
        <end position="223"/>
    </location>
</feature>
<comment type="subcellular location">
    <subcellularLocation>
        <location evidence="1">Membrane</location>
        <topology evidence="1">Multi-pass membrane protein</topology>
    </subcellularLocation>
</comment>
<proteinExistence type="predicted"/>
<feature type="transmembrane region" description="Helical" evidence="5">
    <location>
        <begin position="375"/>
        <end position="396"/>
    </location>
</feature>
<protein>
    <submittedName>
        <fullName evidence="6">Amino acid permease</fullName>
    </submittedName>
</protein>
<comment type="caution">
    <text evidence="6">The sequence shown here is derived from an EMBL/GenBank/DDBJ whole genome shotgun (WGS) entry which is preliminary data.</text>
</comment>
<dbReference type="Gene3D" id="1.20.1740.10">
    <property type="entry name" value="Amino acid/polyamine transporter I"/>
    <property type="match status" value="1"/>
</dbReference>
<evidence type="ECO:0000313" key="6">
    <source>
        <dbReference type="EMBL" id="HHI65666.1"/>
    </source>
</evidence>
<evidence type="ECO:0000256" key="5">
    <source>
        <dbReference type="SAM" id="Phobius"/>
    </source>
</evidence>
<dbReference type="InterPro" id="IPR053153">
    <property type="entry name" value="APC_K+_Transporter"/>
</dbReference>
<feature type="transmembrane region" description="Helical" evidence="5">
    <location>
        <begin position="86"/>
        <end position="105"/>
    </location>
</feature>